<gene>
    <name evidence="9" type="ORF">ACFQHK_15745</name>
</gene>
<protein>
    <submittedName>
        <fullName evidence="9">Nitrate/nitrite transporter</fullName>
    </submittedName>
</protein>
<feature type="transmembrane region" description="Helical" evidence="7">
    <location>
        <begin position="24"/>
        <end position="42"/>
    </location>
</feature>
<keyword evidence="3" id="KW-0813">Transport</keyword>
<evidence type="ECO:0000256" key="3">
    <source>
        <dbReference type="ARBA" id="ARBA00022448"/>
    </source>
</evidence>
<evidence type="ECO:0000313" key="10">
    <source>
        <dbReference type="Proteomes" id="UP001596406"/>
    </source>
</evidence>
<evidence type="ECO:0000259" key="8">
    <source>
        <dbReference type="PROSITE" id="PS50850"/>
    </source>
</evidence>
<dbReference type="SUPFAM" id="SSF103473">
    <property type="entry name" value="MFS general substrate transporter"/>
    <property type="match status" value="1"/>
</dbReference>
<comment type="subcellular location">
    <subcellularLocation>
        <location evidence="1">Endomembrane system</location>
        <topology evidence="1">Multi-pass membrane protein</topology>
    </subcellularLocation>
</comment>
<dbReference type="InterPro" id="IPR051788">
    <property type="entry name" value="MFS_Transporter"/>
</dbReference>
<feature type="transmembrane region" description="Helical" evidence="7">
    <location>
        <begin position="261"/>
        <end position="282"/>
    </location>
</feature>
<dbReference type="Proteomes" id="UP001596406">
    <property type="component" value="Unassembled WGS sequence"/>
</dbReference>
<comment type="caution">
    <text evidence="9">The sequence shown here is derived from an EMBL/GenBank/DDBJ whole genome shotgun (WGS) entry which is preliminary data.</text>
</comment>
<comment type="similarity">
    <text evidence="2">Belongs to the major facilitator superfamily.</text>
</comment>
<feature type="transmembrane region" description="Helical" evidence="7">
    <location>
        <begin position="318"/>
        <end position="340"/>
    </location>
</feature>
<evidence type="ECO:0000256" key="4">
    <source>
        <dbReference type="ARBA" id="ARBA00022692"/>
    </source>
</evidence>
<dbReference type="PROSITE" id="PS50850">
    <property type="entry name" value="MFS"/>
    <property type="match status" value="1"/>
</dbReference>
<dbReference type="InterPro" id="IPR020846">
    <property type="entry name" value="MFS_dom"/>
</dbReference>
<keyword evidence="10" id="KW-1185">Reference proteome</keyword>
<feature type="transmembrane region" description="Helical" evidence="7">
    <location>
        <begin position="294"/>
        <end position="312"/>
    </location>
</feature>
<evidence type="ECO:0000256" key="5">
    <source>
        <dbReference type="ARBA" id="ARBA00022989"/>
    </source>
</evidence>
<name>A0ABD5UEG6_9EURY</name>
<evidence type="ECO:0000256" key="2">
    <source>
        <dbReference type="ARBA" id="ARBA00008335"/>
    </source>
</evidence>
<evidence type="ECO:0000313" key="9">
    <source>
        <dbReference type="EMBL" id="MFC6837935.1"/>
    </source>
</evidence>
<reference evidence="9 10" key="1">
    <citation type="journal article" date="2019" name="Int. J. Syst. Evol. Microbiol.">
        <title>The Global Catalogue of Microorganisms (GCM) 10K type strain sequencing project: providing services to taxonomists for standard genome sequencing and annotation.</title>
        <authorList>
            <consortium name="The Broad Institute Genomics Platform"/>
            <consortium name="The Broad Institute Genome Sequencing Center for Infectious Disease"/>
            <person name="Wu L."/>
            <person name="Ma J."/>
        </authorList>
    </citation>
    <scope>NUCLEOTIDE SEQUENCE [LARGE SCALE GENOMIC DNA]</scope>
    <source>
        <strain evidence="9 10">PSRA2</strain>
    </source>
</reference>
<dbReference type="Gene3D" id="1.20.1250.20">
    <property type="entry name" value="MFS general substrate transporter like domains"/>
    <property type="match status" value="2"/>
</dbReference>
<feature type="transmembrane region" description="Helical" evidence="7">
    <location>
        <begin position="352"/>
        <end position="372"/>
    </location>
</feature>
<dbReference type="InterPro" id="IPR011701">
    <property type="entry name" value="MFS"/>
</dbReference>
<keyword evidence="5 7" id="KW-1133">Transmembrane helix</keyword>
<dbReference type="EMBL" id="JBHSXM010000002">
    <property type="protein sequence ID" value="MFC6837935.1"/>
    <property type="molecule type" value="Genomic_DNA"/>
</dbReference>
<feature type="domain" description="Major facilitator superfamily (MFS) profile" evidence="8">
    <location>
        <begin position="24"/>
        <end position="405"/>
    </location>
</feature>
<proteinExistence type="inferred from homology"/>
<evidence type="ECO:0000256" key="1">
    <source>
        <dbReference type="ARBA" id="ARBA00004127"/>
    </source>
</evidence>
<keyword evidence="4 7" id="KW-0812">Transmembrane</keyword>
<dbReference type="Pfam" id="PF07690">
    <property type="entry name" value="MFS_1"/>
    <property type="match status" value="1"/>
</dbReference>
<sequence length="407" mass="41990">MNSETIAVLRNGALDLWSDGRGTVLLAVASGWFLSIGVRMIYPVLLPALRSAYGLDLTTAGLLLTVLFLAYALGQFPGGVLADRFGERTTLTASAVLSAITLTLVVTAGSTLVLFVATGLFGFGTALYAIGRYTVLSRLYTERLGAANGVTAASQDAGQSVLPPLASVIAAASLWQFGYGFVVPLFLLAAGSLWLVVPARPPSTSEGGGGFTRDDLATLRSAVRQPPVVYGTVALVLGLAVWQAFTSFYPTYLVEQKGLSTTLASVLFGGFFALGICIKPLAGAAYDRFGTRRSLLIVASGPTVSLAALPLVDGFLPLAGITALTATLLGFATVLEPSLLRALPADVRGTGFGILRTVGFTVGATTPVLFGAAADRGFFDAGFVALSALAGGMFLLAFRIPSPTDSS</sequence>
<evidence type="ECO:0000256" key="6">
    <source>
        <dbReference type="ARBA" id="ARBA00023136"/>
    </source>
</evidence>
<dbReference type="GO" id="GO:0012505">
    <property type="term" value="C:endomembrane system"/>
    <property type="evidence" value="ECO:0007669"/>
    <property type="project" value="UniProtKB-SubCell"/>
</dbReference>
<evidence type="ECO:0000256" key="7">
    <source>
        <dbReference type="SAM" id="Phobius"/>
    </source>
</evidence>
<accession>A0ABD5UEG6</accession>
<dbReference type="AlphaFoldDB" id="A0ABD5UEG6"/>
<dbReference type="PANTHER" id="PTHR23514:SF3">
    <property type="entry name" value="BYPASS OF STOP CODON PROTEIN 6"/>
    <property type="match status" value="1"/>
</dbReference>
<feature type="transmembrane region" description="Helical" evidence="7">
    <location>
        <begin position="54"/>
        <end position="73"/>
    </location>
</feature>
<feature type="transmembrane region" description="Helical" evidence="7">
    <location>
        <begin position="228"/>
        <end position="249"/>
    </location>
</feature>
<feature type="transmembrane region" description="Helical" evidence="7">
    <location>
        <begin position="378"/>
        <end position="398"/>
    </location>
</feature>
<dbReference type="PANTHER" id="PTHR23514">
    <property type="entry name" value="BYPASS OF STOP CODON PROTEIN 6"/>
    <property type="match status" value="1"/>
</dbReference>
<dbReference type="RefSeq" id="WP_304449654.1">
    <property type="nucleotide sequence ID" value="NZ_JARRAH010000002.1"/>
</dbReference>
<keyword evidence="6 7" id="KW-0472">Membrane</keyword>
<dbReference type="InterPro" id="IPR036259">
    <property type="entry name" value="MFS_trans_sf"/>
</dbReference>
<feature type="transmembrane region" description="Helical" evidence="7">
    <location>
        <begin position="177"/>
        <end position="197"/>
    </location>
</feature>
<organism evidence="9 10">
    <name type="scientific">Halomarina ordinaria</name>
    <dbReference type="NCBI Taxonomy" id="3033939"/>
    <lineage>
        <taxon>Archaea</taxon>
        <taxon>Methanobacteriati</taxon>
        <taxon>Methanobacteriota</taxon>
        <taxon>Stenosarchaea group</taxon>
        <taxon>Halobacteria</taxon>
        <taxon>Halobacteriales</taxon>
        <taxon>Natronomonadaceae</taxon>
        <taxon>Halomarina</taxon>
    </lineage>
</organism>